<evidence type="ECO:0000256" key="4">
    <source>
        <dbReference type="ARBA" id="ARBA00022729"/>
    </source>
</evidence>
<evidence type="ECO:0000259" key="11">
    <source>
        <dbReference type="PROSITE" id="PS50866"/>
    </source>
</evidence>
<dbReference type="InterPro" id="IPR015720">
    <property type="entry name" value="Emp24-like"/>
</dbReference>
<evidence type="ECO:0000256" key="5">
    <source>
        <dbReference type="ARBA" id="ARBA00022989"/>
    </source>
</evidence>
<evidence type="ECO:0000256" key="10">
    <source>
        <dbReference type="SAM" id="SignalP"/>
    </source>
</evidence>
<dbReference type="Proteomes" id="UP000054097">
    <property type="component" value="Unassembled WGS sequence"/>
</dbReference>
<dbReference type="HOGENOM" id="CLU_066963_2_1_1"/>
<dbReference type="OrthoDB" id="3427at2759"/>
<feature type="chain" id="PRO_5002175636" description="GOLD domain-containing protein" evidence="10">
    <location>
        <begin position="20"/>
        <end position="214"/>
    </location>
</feature>
<dbReference type="PANTHER" id="PTHR22811">
    <property type="entry name" value="TRANSMEMBRANE EMP24 DOMAIN-CONTAINING PROTEIN"/>
    <property type="match status" value="1"/>
</dbReference>
<comment type="subcellular location">
    <subcellularLocation>
        <location evidence="1 7">Membrane</location>
        <topology evidence="1 7">Single-pass type I membrane protein</topology>
    </subcellularLocation>
</comment>
<evidence type="ECO:0000313" key="13">
    <source>
        <dbReference type="Proteomes" id="UP000054097"/>
    </source>
</evidence>
<name>A0A0C3BBN9_SERVB</name>
<reference evidence="12 13" key="1">
    <citation type="submission" date="2014-04" db="EMBL/GenBank/DDBJ databases">
        <authorList>
            <consortium name="DOE Joint Genome Institute"/>
            <person name="Kuo A."/>
            <person name="Zuccaro A."/>
            <person name="Kohler A."/>
            <person name="Nagy L.G."/>
            <person name="Floudas D."/>
            <person name="Copeland A."/>
            <person name="Barry K.W."/>
            <person name="Cichocki N."/>
            <person name="Veneault-Fourrey C."/>
            <person name="LaButti K."/>
            <person name="Lindquist E.A."/>
            <person name="Lipzen A."/>
            <person name="Lundell T."/>
            <person name="Morin E."/>
            <person name="Murat C."/>
            <person name="Sun H."/>
            <person name="Tunlid A."/>
            <person name="Henrissat B."/>
            <person name="Grigoriev I.V."/>
            <person name="Hibbett D.S."/>
            <person name="Martin F."/>
            <person name="Nordberg H.P."/>
            <person name="Cantor M.N."/>
            <person name="Hua S.X."/>
        </authorList>
    </citation>
    <scope>NUCLEOTIDE SEQUENCE [LARGE SCALE GENOMIC DNA]</scope>
    <source>
        <strain evidence="12 13">MAFF 305830</strain>
    </source>
</reference>
<accession>A0A0C3BBN9</accession>
<evidence type="ECO:0000256" key="3">
    <source>
        <dbReference type="ARBA" id="ARBA00022692"/>
    </source>
</evidence>
<feature type="signal peptide" evidence="10">
    <location>
        <begin position="1"/>
        <end position="19"/>
    </location>
</feature>
<gene>
    <name evidence="12" type="ORF">M408DRAFT_92544</name>
</gene>
<keyword evidence="5 9" id="KW-1133">Transmembrane helix</keyword>
<dbReference type="SMART" id="SM01190">
    <property type="entry name" value="EMP24_GP25L"/>
    <property type="match status" value="1"/>
</dbReference>
<reference evidence="13" key="2">
    <citation type="submission" date="2015-01" db="EMBL/GenBank/DDBJ databases">
        <title>Evolutionary Origins and Diversification of the Mycorrhizal Mutualists.</title>
        <authorList>
            <consortium name="DOE Joint Genome Institute"/>
            <consortium name="Mycorrhizal Genomics Consortium"/>
            <person name="Kohler A."/>
            <person name="Kuo A."/>
            <person name="Nagy L.G."/>
            <person name="Floudas D."/>
            <person name="Copeland A."/>
            <person name="Barry K.W."/>
            <person name="Cichocki N."/>
            <person name="Veneault-Fourrey C."/>
            <person name="LaButti K."/>
            <person name="Lindquist E.A."/>
            <person name="Lipzen A."/>
            <person name="Lundell T."/>
            <person name="Morin E."/>
            <person name="Murat C."/>
            <person name="Riley R."/>
            <person name="Ohm R."/>
            <person name="Sun H."/>
            <person name="Tunlid A."/>
            <person name="Henrissat B."/>
            <person name="Grigoriev I.V."/>
            <person name="Hibbett D.S."/>
            <person name="Martin F."/>
        </authorList>
    </citation>
    <scope>NUCLEOTIDE SEQUENCE [LARGE SCALE GENOMIC DNA]</scope>
    <source>
        <strain evidence="13">MAFF 305830</strain>
    </source>
</reference>
<dbReference type="InterPro" id="IPR009038">
    <property type="entry name" value="GOLD_dom"/>
</dbReference>
<feature type="domain" description="GOLD" evidence="11">
    <location>
        <begin position="29"/>
        <end position="126"/>
    </location>
</feature>
<dbReference type="EMBL" id="KN824277">
    <property type="protein sequence ID" value="KIM34235.1"/>
    <property type="molecule type" value="Genomic_DNA"/>
</dbReference>
<dbReference type="Pfam" id="PF01105">
    <property type="entry name" value="EMP24_GP25L"/>
    <property type="match status" value="1"/>
</dbReference>
<protein>
    <recommendedName>
        <fullName evidence="11">GOLD domain-containing protein</fullName>
    </recommendedName>
</protein>
<keyword evidence="6 9" id="KW-0472">Membrane</keyword>
<evidence type="ECO:0000256" key="2">
    <source>
        <dbReference type="ARBA" id="ARBA00007104"/>
    </source>
</evidence>
<evidence type="ECO:0000313" key="12">
    <source>
        <dbReference type="EMBL" id="KIM34235.1"/>
    </source>
</evidence>
<evidence type="ECO:0000256" key="9">
    <source>
        <dbReference type="SAM" id="Phobius"/>
    </source>
</evidence>
<keyword evidence="13" id="KW-1185">Reference proteome</keyword>
<evidence type="ECO:0000256" key="8">
    <source>
        <dbReference type="SAM" id="Coils"/>
    </source>
</evidence>
<keyword evidence="3 7" id="KW-0812">Transmembrane</keyword>
<organism evidence="12 13">
    <name type="scientific">Serendipita vermifera MAFF 305830</name>
    <dbReference type="NCBI Taxonomy" id="933852"/>
    <lineage>
        <taxon>Eukaryota</taxon>
        <taxon>Fungi</taxon>
        <taxon>Dikarya</taxon>
        <taxon>Basidiomycota</taxon>
        <taxon>Agaricomycotina</taxon>
        <taxon>Agaricomycetes</taxon>
        <taxon>Sebacinales</taxon>
        <taxon>Serendipitaceae</taxon>
        <taxon>Serendipita</taxon>
    </lineage>
</organism>
<evidence type="ECO:0000256" key="1">
    <source>
        <dbReference type="ARBA" id="ARBA00004479"/>
    </source>
</evidence>
<dbReference type="STRING" id="933852.A0A0C3BBN9"/>
<dbReference type="AlphaFoldDB" id="A0A0C3BBN9"/>
<proteinExistence type="inferred from homology"/>
<evidence type="ECO:0000256" key="6">
    <source>
        <dbReference type="ARBA" id="ARBA00023136"/>
    </source>
</evidence>
<feature type="coiled-coil region" evidence="8">
    <location>
        <begin position="140"/>
        <end position="167"/>
    </location>
</feature>
<sequence>MKLIPILGLALAAVSNVYGLHFYLDSDEERCFIEELPAGTIVEGSYKALEFNSETQKYVSNPEIGMNIEVHDVSSGETIVKTLGPSKGKFTFTSHDAGDHTICLATNQTASWFSSSHIRLYLDIAVGAIRHDVEKDRAHATKLSDKLRDLNDKLETIRREQEYQREREADYRDLSESVNAKAMWYMLLQVIFLIGTCYFQLRFLRYFFADRKGR</sequence>
<keyword evidence="4 10" id="KW-0732">Signal</keyword>
<feature type="transmembrane region" description="Helical" evidence="9">
    <location>
        <begin position="182"/>
        <end position="204"/>
    </location>
</feature>
<comment type="similarity">
    <text evidence="2 7">Belongs to the EMP24/GP25L family.</text>
</comment>
<dbReference type="PROSITE" id="PS50866">
    <property type="entry name" value="GOLD"/>
    <property type="match status" value="1"/>
</dbReference>
<dbReference type="GO" id="GO:0016020">
    <property type="term" value="C:membrane"/>
    <property type="evidence" value="ECO:0007669"/>
    <property type="project" value="UniProtKB-SubCell"/>
</dbReference>
<keyword evidence="8" id="KW-0175">Coiled coil</keyword>
<evidence type="ECO:0000256" key="7">
    <source>
        <dbReference type="RuleBase" id="RU003827"/>
    </source>
</evidence>